<evidence type="ECO:0000259" key="2">
    <source>
        <dbReference type="Pfam" id="PF21135"/>
    </source>
</evidence>
<dbReference type="AlphaFoldDB" id="A0A8A3S055"/>
<dbReference type="Pfam" id="PF21135">
    <property type="entry name" value="DRL_cat"/>
    <property type="match status" value="1"/>
</dbReference>
<dbReference type="PANTHER" id="PTHR37850">
    <property type="entry name" value="STRU PROTEIN"/>
    <property type="match status" value="1"/>
</dbReference>
<feature type="domain" description="SAF" evidence="1">
    <location>
        <begin position="309"/>
        <end position="369"/>
    </location>
</feature>
<dbReference type="Pfam" id="PF08666">
    <property type="entry name" value="SAF"/>
    <property type="match status" value="1"/>
</dbReference>
<dbReference type="InterPro" id="IPR048423">
    <property type="entry name" value="DRL_cat"/>
</dbReference>
<organism evidence="3 4">
    <name type="scientific">Methanofollis aquaemaris</name>
    <dbReference type="NCBI Taxonomy" id="126734"/>
    <lineage>
        <taxon>Archaea</taxon>
        <taxon>Methanobacteriati</taxon>
        <taxon>Methanobacteriota</taxon>
        <taxon>Stenosarchaea group</taxon>
        <taxon>Methanomicrobia</taxon>
        <taxon>Methanomicrobiales</taxon>
        <taxon>Methanomicrobiaceae</taxon>
        <taxon>Methanofollis</taxon>
    </lineage>
</organism>
<evidence type="ECO:0000259" key="1">
    <source>
        <dbReference type="Pfam" id="PF08666"/>
    </source>
</evidence>
<sequence length="388" mass="41108">MYRGGETDDSLRVGVVGTGFIARGFMMTLGGQDGMVPGPVLTRRASDGLSGLPKYFKPTNAVEDLIEGSDLVVECSGHVLHATEVIEEVMAAGLPVVTMDAETQVTTGSYFAGKGVFSEAEGDQPGCLAALREEALQMGFVPLVYGNIKGYLNHNPTPEEMDYWGKKQGISLDKVTSFTDGTKVQVEQALVANGLGAGIIRPGLLGPGTQDLTAGAEVLAETAILAGGPVSDFILSPGGPAGVFIAALHDDRFKGYLSNFKMGEGPVYTLIRNFHLCNLEIAKTVRRIADGGEPLLNNGPAPVISVATVAKTDLLPGQEIKQGMGSFAVRGSTVRTAEIPEHVPIGLVYDAKVKRRVTAGSVLTWDDLEVPESRAREIWLELQGRQGR</sequence>
<accession>A0A8A3S055</accession>
<dbReference type="InterPro" id="IPR013974">
    <property type="entry name" value="SAF"/>
</dbReference>
<dbReference type="KEGG" id="maqe:RJ40_00065"/>
<dbReference type="EMBL" id="CP036172">
    <property type="protein sequence ID" value="QSZ66008.1"/>
    <property type="molecule type" value="Genomic_DNA"/>
</dbReference>
<dbReference type="PANTHER" id="PTHR37850:SF1">
    <property type="entry name" value="SAF DOMAIN PROTEIN"/>
    <property type="match status" value="1"/>
</dbReference>
<reference evidence="3" key="2">
    <citation type="submission" date="2019-02" db="EMBL/GenBank/DDBJ databases">
        <authorList>
            <person name="Chen S.-C."/>
            <person name="Chien H.-H."/>
            <person name="Lai M.-C."/>
        </authorList>
    </citation>
    <scope>NUCLEOTIDE SEQUENCE</scope>
    <source>
        <strain evidence="3">N2F9704</strain>
    </source>
</reference>
<evidence type="ECO:0000313" key="4">
    <source>
        <dbReference type="Proteomes" id="UP001042704"/>
    </source>
</evidence>
<protein>
    <submittedName>
        <fullName evidence="3">NAD(P)-dependent oxidoreductase</fullName>
    </submittedName>
</protein>
<proteinExistence type="predicted"/>
<dbReference type="SUPFAM" id="SSF51735">
    <property type="entry name" value="NAD(P)-binding Rossmann-fold domains"/>
    <property type="match status" value="1"/>
</dbReference>
<dbReference type="Gene3D" id="3.40.50.720">
    <property type="entry name" value="NAD(P)-binding Rossmann-like Domain"/>
    <property type="match status" value="1"/>
</dbReference>
<name>A0A8A3S055_9EURY</name>
<feature type="domain" description="Oxidoreductase DRL-like catalytic" evidence="2">
    <location>
        <begin position="122"/>
        <end position="281"/>
    </location>
</feature>
<evidence type="ECO:0000313" key="3">
    <source>
        <dbReference type="EMBL" id="QSZ66008.1"/>
    </source>
</evidence>
<keyword evidence="4" id="KW-1185">Reference proteome</keyword>
<dbReference type="InterPro" id="IPR036291">
    <property type="entry name" value="NAD(P)-bd_dom_sf"/>
</dbReference>
<reference evidence="3" key="1">
    <citation type="journal article" date="2001" name="Int. J. Syst. Evol. Microbiol.">
        <title>Methanofollis aquaemaris sp. nov., a methanogen isolated from an aquaculture fish pond.</title>
        <authorList>
            <person name="Lai M.C."/>
            <person name="Chen S.C."/>
        </authorList>
    </citation>
    <scope>NUCLEOTIDE SEQUENCE</scope>
    <source>
        <strain evidence="3">N2F9704</strain>
    </source>
</reference>
<gene>
    <name evidence="3" type="ORF">RJ40_00065</name>
</gene>
<dbReference type="Proteomes" id="UP001042704">
    <property type="component" value="Chromosome"/>
</dbReference>